<feature type="domain" description="SnoaL-like" evidence="1">
    <location>
        <begin position="54"/>
        <end position="148"/>
    </location>
</feature>
<proteinExistence type="predicted"/>
<sequence>MADTTQVANGQLSEHELCRPSLRLERAININSRKDRMSDTSQIALIRKLYSAMGDVNIFKSLLADDAEWDITEGFPNGGVYRGLDETVSGFFPFMGDFDEFYAKGDEFFESGDHVIVLGHYFGLSKKGRRVQSRFAHFWTVRDGKVVRLQQTADTLLIARALGK</sequence>
<reference evidence="2 3" key="1">
    <citation type="submission" date="2020-08" db="EMBL/GenBank/DDBJ databases">
        <title>Genomic Encyclopedia of Type Strains, Phase IV (KMG-V): Genome sequencing to study the core and pangenomes of soil and plant-associated prokaryotes.</title>
        <authorList>
            <person name="Whitman W."/>
        </authorList>
    </citation>
    <scope>NUCLEOTIDE SEQUENCE [LARGE SCALE GENOMIC DNA]</scope>
    <source>
        <strain evidence="2 3">JPY162</strain>
    </source>
</reference>
<dbReference type="InterPro" id="IPR032710">
    <property type="entry name" value="NTF2-like_dom_sf"/>
</dbReference>
<dbReference type="PANTHER" id="PTHR41252:SF1">
    <property type="entry name" value="BLR2505 PROTEIN"/>
    <property type="match status" value="1"/>
</dbReference>
<protein>
    <recommendedName>
        <fullName evidence="1">SnoaL-like domain-containing protein</fullName>
    </recommendedName>
</protein>
<dbReference type="PANTHER" id="PTHR41252">
    <property type="entry name" value="BLR2505 PROTEIN"/>
    <property type="match status" value="1"/>
</dbReference>
<dbReference type="Gene3D" id="3.10.450.50">
    <property type="match status" value="1"/>
</dbReference>
<dbReference type="AlphaFoldDB" id="A0A7W8P4Y8"/>
<dbReference type="Proteomes" id="UP000592820">
    <property type="component" value="Unassembled WGS sequence"/>
</dbReference>
<dbReference type="RefSeq" id="WP_221314053.1">
    <property type="nucleotide sequence ID" value="NZ_JACHDE010000009.1"/>
</dbReference>
<dbReference type="Pfam" id="PF12680">
    <property type="entry name" value="SnoaL_2"/>
    <property type="match status" value="1"/>
</dbReference>
<comment type="caution">
    <text evidence="2">The sequence shown here is derived from an EMBL/GenBank/DDBJ whole genome shotgun (WGS) entry which is preliminary data.</text>
</comment>
<accession>A0A7W8P4Y8</accession>
<name>A0A7W8P4Y8_9BURK</name>
<evidence type="ECO:0000313" key="2">
    <source>
        <dbReference type="EMBL" id="MBB5402555.1"/>
    </source>
</evidence>
<dbReference type="InterPro" id="IPR037401">
    <property type="entry name" value="SnoaL-like"/>
</dbReference>
<dbReference type="EMBL" id="JACHDE010000009">
    <property type="protein sequence ID" value="MBB5402555.1"/>
    <property type="molecule type" value="Genomic_DNA"/>
</dbReference>
<evidence type="ECO:0000259" key="1">
    <source>
        <dbReference type="Pfam" id="PF12680"/>
    </source>
</evidence>
<evidence type="ECO:0000313" key="3">
    <source>
        <dbReference type="Proteomes" id="UP000592820"/>
    </source>
</evidence>
<organism evidence="2 3">
    <name type="scientific">Paraburkholderia youngii</name>
    <dbReference type="NCBI Taxonomy" id="2782701"/>
    <lineage>
        <taxon>Bacteria</taxon>
        <taxon>Pseudomonadati</taxon>
        <taxon>Pseudomonadota</taxon>
        <taxon>Betaproteobacteria</taxon>
        <taxon>Burkholderiales</taxon>
        <taxon>Burkholderiaceae</taxon>
        <taxon>Paraburkholderia</taxon>
    </lineage>
</organism>
<gene>
    <name evidence="2" type="ORF">HDG41_004641</name>
</gene>
<dbReference type="SUPFAM" id="SSF54427">
    <property type="entry name" value="NTF2-like"/>
    <property type="match status" value="1"/>
</dbReference>